<organism evidence="1">
    <name type="scientific">Cacopsylla melanoneura</name>
    <dbReference type="NCBI Taxonomy" id="428564"/>
    <lineage>
        <taxon>Eukaryota</taxon>
        <taxon>Metazoa</taxon>
        <taxon>Ecdysozoa</taxon>
        <taxon>Arthropoda</taxon>
        <taxon>Hexapoda</taxon>
        <taxon>Insecta</taxon>
        <taxon>Pterygota</taxon>
        <taxon>Neoptera</taxon>
        <taxon>Paraneoptera</taxon>
        <taxon>Hemiptera</taxon>
        <taxon>Sternorrhyncha</taxon>
        <taxon>Psylloidea</taxon>
        <taxon>Psyllidae</taxon>
        <taxon>Psyllinae</taxon>
        <taxon>Cacopsylla</taxon>
    </lineage>
</organism>
<name>A0A8D8TYG7_9HEMI</name>
<protein>
    <recommendedName>
        <fullName evidence="2">Reverse transcriptase domain-containing protein</fullName>
    </recommendedName>
</protein>
<evidence type="ECO:0000313" key="1">
    <source>
        <dbReference type="EMBL" id="CAG6697180.1"/>
    </source>
</evidence>
<dbReference type="EMBL" id="HBUF01332299">
    <property type="protein sequence ID" value="CAG6697179.1"/>
    <property type="molecule type" value="Transcribed_RNA"/>
</dbReference>
<evidence type="ECO:0008006" key="2">
    <source>
        <dbReference type="Google" id="ProtNLM"/>
    </source>
</evidence>
<dbReference type="AlphaFoldDB" id="A0A8D8TYG7"/>
<dbReference type="EMBL" id="HBUF01332300">
    <property type="protein sequence ID" value="CAG6697180.1"/>
    <property type="molecule type" value="Transcribed_RNA"/>
</dbReference>
<accession>A0A8D8TYG7</accession>
<sequence>MSDNPNKNGYFVCDLCGAVTVTKHGLQKHRDSKKCKIAKEKGKTNVNAQFPSTTVQKDVNPGNDQNVRLVSNVELRDQNMPNPVDEIFTRGFGRPLLNLEGSDVETVWYKRWSKVSNLSGRQYILPGGAVGKQFVQLLTHEIQAVINGVNSSEKIFVLCASVLQKDASIVTGCDVRRLLKKRMEMWTKEQFDELVQEAIRCNKRFKQGIPKCDENHKIRVFTRMVLQGKLRDATRWLTDRSSGGVHKLNDVLPDGRTVFEVLQEKHPEQLNPDPNLFLSDDPLPALIDVDVSSNHIEKVARTLRGGAGPSGTDADQWKSMLLRYGHQSALLRETVASLVRFLANRIVDWSVVRALLCRRGVALDKNPGVRPIGIGEVLQRVCAKAMVLVTGEDVQYVCGSTQLSAGTKDGIEGAIHSISDLFDEEDDGALLLVDAQNAFNCISRPLTLWNARILWPRCSRFLFNTYQGYAVIKFRFCDEQILSKEGTTQGDPLAMLMYAVGVLPLINKLKSRERIQNWYADDSSCFGNLQKIKEWLELLLEEGPKWGYYPEPSKSYLIIKDGMQQEAEQLFNMYNVKIVRSHKFLGSMIGSQDNIENFVEEKVKDWTNHVKKFAEAAKKSPQPAFAAFIKSLQFEWNYIQRVVDCPPEKYVSLKEAIRSHFTPAILGREISAEEHELFSLPAKLGGLGIKDPVLNAEKSFEISKKAVSVLTKSIKTREPLDIDEHNRNVKNVLNEAQHARHLEEKQRGETIIASLPEKQRRVMKRIVEGNASQWLTVIPTSSDNYDLSPTQFRDALALRYGNEIDLPEKCDGCEERMSVCHALNCKKGGLVKHGHDSLRDNGAAIAKLAFQSVNIEPVIQHADERTNTPALIGDLQIVGLWEAGRSAFLDYRIVNADAASYVSQDWKNVLNNHAKEKHRKYDRATEDIRGTFTPMVCTTDGVIHTEFSKILSRVASILSERSQKAFSKVKCWIITQVQFSIIRAVNMRLRGTRRRIMTTAWEDLSVV</sequence>
<reference evidence="1" key="1">
    <citation type="submission" date="2021-05" db="EMBL/GenBank/DDBJ databases">
        <authorList>
            <person name="Alioto T."/>
            <person name="Alioto T."/>
            <person name="Gomez Garrido J."/>
        </authorList>
    </citation>
    <scope>NUCLEOTIDE SEQUENCE</scope>
</reference>
<proteinExistence type="predicted"/>
<dbReference type="EMBL" id="HBUF01643889">
    <property type="protein sequence ID" value="CAG6785461.1"/>
    <property type="molecule type" value="Transcribed_RNA"/>
</dbReference>